<gene>
    <name evidence="1" type="ORF">C0Z16_34160</name>
</gene>
<dbReference type="EMBL" id="PNXY01000050">
    <property type="protein sequence ID" value="PMS21090.1"/>
    <property type="molecule type" value="Genomic_DNA"/>
</dbReference>
<protein>
    <submittedName>
        <fullName evidence="1">Uncharacterized protein</fullName>
    </submittedName>
</protein>
<organism evidence="1 2">
    <name type="scientific">Paraburkholderia rhynchosiae</name>
    <dbReference type="NCBI Taxonomy" id="487049"/>
    <lineage>
        <taxon>Bacteria</taxon>
        <taxon>Pseudomonadati</taxon>
        <taxon>Pseudomonadota</taxon>
        <taxon>Betaproteobacteria</taxon>
        <taxon>Burkholderiales</taxon>
        <taxon>Burkholderiaceae</taxon>
        <taxon>Paraburkholderia</taxon>
    </lineage>
</organism>
<evidence type="ECO:0000313" key="2">
    <source>
        <dbReference type="Proteomes" id="UP000235659"/>
    </source>
</evidence>
<comment type="caution">
    <text evidence="1">The sequence shown here is derived from an EMBL/GenBank/DDBJ whole genome shotgun (WGS) entry which is preliminary data.</text>
</comment>
<name>A0ABX4UUB5_9BURK</name>
<accession>A0ABX4UUB5</accession>
<sequence>MRLHREQAFFLASFRRFADRNRRLFYATAEEQRRAVHLSTLGLHAIRRQRRSGIVTALDTAQKASSVPGPKSA</sequence>
<reference evidence="1 2" key="1">
    <citation type="submission" date="2018-01" db="EMBL/GenBank/DDBJ databases">
        <title>Whole genome analyses suggest that Burkholderia sensu lato contains two further novel genera in the rhizoxinica-symbiotica group Mycetohabitans gen. nov., and Trinickia gen. nov.: implications for the evolution of diazotrophy and nodulation in the Burkholderiaceae.</title>
        <authorList>
            <person name="Estrada-de los Santos P."/>
            <person name="Palmer M."/>
            <person name="Chavez-Ramirez B."/>
            <person name="Beukes C."/>
            <person name="Steenkamp E.T."/>
            <person name="Hirsch A.M."/>
            <person name="Manyaka P."/>
            <person name="Maluk M."/>
            <person name="Lafos M."/>
            <person name="Crook M."/>
            <person name="Gross E."/>
            <person name="Simon M.F."/>
            <person name="Bueno dos Reis Junior F."/>
            <person name="Poole P.S."/>
            <person name="Venter S.N."/>
            <person name="James E.K."/>
        </authorList>
    </citation>
    <scope>NUCLEOTIDE SEQUENCE [LARGE SCALE GENOMIC DNA]</scope>
    <source>
        <strain evidence="1 2">WSM 3937</strain>
    </source>
</reference>
<dbReference type="RefSeq" id="WP_102636407.1">
    <property type="nucleotide sequence ID" value="NZ_PNXY01000050.1"/>
</dbReference>
<evidence type="ECO:0000313" key="1">
    <source>
        <dbReference type="EMBL" id="PMS21090.1"/>
    </source>
</evidence>
<keyword evidence="2" id="KW-1185">Reference proteome</keyword>
<proteinExistence type="predicted"/>
<dbReference type="Proteomes" id="UP000235659">
    <property type="component" value="Unassembled WGS sequence"/>
</dbReference>